<accession>A0A286A010</accession>
<sequence>MRLNTVKFSGLATAIAIVSIMSACGNNEAKTEGTAAKPAVTTDANKDKIVFVDSDSLLNQYEYFKVLKTKMEAKGKAADADMKAKGQAFQRDMQQYQAQAQGMTAEQRAATEERLGRKQQELQAYQQNAGAAFQNEQAKEQEALYNKVADYLKVYAKDKGYKMVLKYQKGMGDILFADASLDVTSEVIKGLNEAYTKEKK</sequence>
<dbReference type="Gene3D" id="3.30.910.20">
    <property type="entry name" value="Skp domain"/>
    <property type="match status" value="1"/>
</dbReference>
<name>A0A286A010_9SPHI</name>
<organism evidence="5 6">
    <name type="scientific">Pedobacter xixiisoli</name>
    <dbReference type="NCBI Taxonomy" id="1476464"/>
    <lineage>
        <taxon>Bacteria</taxon>
        <taxon>Pseudomonadati</taxon>
        <taxon>Bacteroidota</taxon>
        <taxon>Sphingobacteriia</taxon>
        <taxon>Sphingobacteriales</taxon>
        <taxon>Sphingobacteriaceae</taxon>
        <taxon>Pedobacter</taxon>
    </lineage>
</organism>
<keyword evidence="6" id="KW-1185">Reference proteome</keyword>
<keyword evidence="3" id="KW-0175">Coiled coil</keyword>
<feature type="chain" id="PRO_5012673686" evidence="4">
    <location>
        <begin position="24"/>
        <end position="200"/>
    </location>
</feature>
<dbReference type="GO" id="GO:0051082">
    <property type="term" value="F:unfolded protein binding"/>
    <property type="evidence" value="ECO:0007669"/>
    <property type="project" value="InterPro"/>
</dbReference>
<dbReference type="RefSeq" id="WP_097131804.1">
    <property type="nucleotide sequence ID" value="NZ_OCMT01000002.1"/>
</dbReference>
<evidence type="ECO:0000313" key="6">
    <source>
        <dbReference type="Proteomes" id="UP000219281"/>
    </source>
</evidence>
<dbReference type="SMART" id="SM00935">
    <property type="entry name" value="OmpH"/>
    <property type="match status" value="1"/>
</dbReference>
<evidence type="ECO:0000256" key="3">
    <source>
        <dbReference type="SAM" id="Coils"/>
    </source>
</evidence>
<dbReference type="EMBL" id="OCMT01000002">
    <property type="protein sequence ID" value="SOD15230.1"/>
    <property type="molecule type" value="Genomic_DNA"/>
</dbReference>
<dbReference type="Pfam" id="PF03938">
    <property type="entry name" value="OmpH"/>
    <property type="match status" value="1"/>
</dbReference>
<dbReference type="PANTHER" id="PTHR35089">
    <property type="entry name" value="CHAPERONE PROTEIN SKP"/>
    <property type="match status" value="1"/>
</dbReference>
<reference evidence="6" key="1">
    <citation type="submission" date="2017-09" db="EMBL/GenBank/DDBJ databases">
        <authorList>
            <person name="Varghese N."/>
            <person name="Submissions S."/>
        </authorList>
    </citation>
    <scope>NUCLEOTIDE SEQUENCE [LARGE SCALE GENOMIC DNA]</scope>
    <source>
        <strain evidence="6">CGMCC 1.12803</strain>
    </source>
</reference>
<dbReference type="AlphaFoldDB" id="A0A286A010"/>
<dbReference type="OrthoDB" id="1493259at2"/>
<dbReference type="InterPro" id="IPR024930">
    <property type="entry name" value="Skp_dom_sf"/>
</dbReference>
<dbReference type="GO" id="GO:0050821">
    <property type="term" value="P:protein stabilization"/>
    <property type="evidence" value="ECO:0007669"/>
    <property type="project" value="TreeGrafter"/>
</dbReference>
<keyword evidence="2 4" id="KW-0732">Signal</keyword>
<dbReference type="SUPFAM" id="SSF111384">
    <property type="entry name" value="OmpH-like"/>
    <property type="match status" value="1"/>
</dbReference>
<evidence type="ECO:0000256" key="1">
    <source>
        <dbReference type="ARBA" id="ARBA00009091"/>
    </source>
</evidence>
<evidence type="ECO:0000256" key="2">
    <source>
        <dbReference type="ARBA" id="ARBA00022729"/>
    </source>
</evidence>
<protein>
    <submittedName>
        <fullName evidence="5">Periplasmic chaperone for outer membrane proteins Skp</fullName>
    </submittedName>
</protein>
<comment type="similarity">
    <text evidence="1">Belongs to the Skp family.</text>
</comment>
<gene>
    <name evidence="5" type="ORF">SAMN06297358_2209</name>
</gene>
<dbReference type="PANTHER" id="PTHR35089:SF1">
    <property type="entry name" value="CHAPERONE PROTEIN SKP"/>
    <property type="match status" value="1"/>
</dbReference>
<dbReference type="GO" id="GO:0005829">
    <property type="term" value="C:cytosol"/>
    <property type="evidence" value="ECO:0007669"/>
    <property type="project" value="TreeGrafter"/>
</dbReference>
<dbReference type="PROSITE" id="PS51257">
    <property type="entry name" value="PROKAR_LIPOPROTEIN"/>
    <property type="match status" value="1"/>
</dbReference>
<evidence type="ECO:0000313" key="5">
    <source>
        <dbReference type="EMBL" id="SOD15230.1"/>
    </source>
</evidence>
<feature type="signal peptide" evidence="4">
    <location>
        <begin position="1"/>
        <end position="23"/>
    </location>
</feature>
<dbReference type="InterPro" id="IPR005632">
    <property type="entry name" value="Chaperone_Skp"/>
</dbReference>
<proteinExistence type="inferred from homology"/>
<dbReference type="Proteomes" id="UP000219281">
    <property type="component" value="Unassembled WGS sequence"/>
</dbReference>
<evidence type="ECO:0000256" key="4">
    <source>
        <dbReference type="SAM" id="SignalP"/>
    </source>
</evidence>
<feature type="coiled-coil region" evidence="3">
    <location>
        <begin position="93"/>
        <end position="128"/>
    </location>
</feature>